<comment type="similarity">
    <text evidence="8">Belongs to the polysaccharide lyase 1 family.</text>
</comment>
<evidence type="ECO:0000256" key="8">
    <source>
        <dbReference type="RuleBase" id="RU361123"/>
    </source>
</evidence>
<evidence type="ECO:0000256" key="5">
    <source>
        <dbReference type="ARBA" id="ARBA00022729"/>
    </source>
</evidence>
<dbReference type="Proteomes" id="UP000231279">
    <property type="component" value="Unassembled WGS sequence"/>
</dbReference>
<evidence type="ECO:0000256" key="6">
    <source>
        <dbReference type="ARBA" id="ARBA00022837"/>
    </source>
</evidence>
<protein>
    <recommendedName>
        <fullName evidence="3 8">Pectate lyase</fullName>
        <ecNumber evidence="3 8">4.2.2.2</ecNumber>
    </recommendedName>
</protein>
<dbReference type="Pfam" id="PF00544">
    <property type="entry name" value="Pectate_lyase_4"/>
    <property type="match status" value="1"/>
</dbReference>
<organism evidence="10 11">
    <name type="scientific">Handroanthus impetiginosus</name>
    <dbReference type="NCBI Taxonomy" id="429701"/>
    <lineage>
        <taxon>Eukaryota</taxon>
        <taxon>Viridiplantae</taxon>
        <taxon>Streptophyta</taxon>
        <taxon>Embryophyta</taxon>
        <taxon>Tracheophyta</taxon>
        <taxon>Spermatophyta</taxon>
        <taxon>Magnoliopsida</taxon>
        <taxon>eudicotyledons</taxon>
        <taxon>Gunneridae</taxon>
        <taxon>Pentapetalae</taxon>
        <taxon>asterids</taxon>
        <taxon>lamiids</taxon>
        <taxon>Lamiales</taxon>
        <taxon>Bignoniaceae</taxon>
        <taxon>Crescentiina</taxon>
        <taxon>Tabebuia alliance</taxon>
        <taxon>Handroanthus</taxon>
    </lineage>
</organism>
<proteinExistence type="inferred from homology"/>
<dbReference type="OrthoDB" id="1637350at2759"/>
<gene>
    <name evidence="10" type="ORF">CDL12_15627</name>
</gene>
<comment type="pathway">
    <text evidence="2 8">Glycan metabolism; pectin degradation; 2-dehydro-3-deoxy-D-gluconate from pectin: step 2/5.</text>
</comment>
<dbReference type="GO" id="GO:0046872">
    <property type="term" value="F:metal ion binding"/>
    <property type="evidence" value="ECO:0007669"/>
    <property type="project" value="UniProtKB-KW"/>
</dbReference>
<dbReference type="PANTHER" id="PTHR31683:SF74">
    <property type="entry name" value="PECTATE LYASE"/>
    <property type="match status" value="1"/>
</dbReference>
<evidence type="ECO:0000313" key="10">
    <source>
        <dbReference type="EMBL" id="PIN11761.1"/>
    </source>
</evidence>
<reference evidence="11" key="1">
    <citation type="journal article" date="2018" name="Gigascience">
        <title>Genome assembly of the Pink Ipe (Handroanthus impetiginosus, Bignoniaceae), a highly valued, ecologically keystone Neotropical timber forest tree.</title>
        <authorList>
            <person name="Silva-Junior O.B."/>
            <person name="Grattapaglia D."/>
            <person name="Novaes E."/>
            <person name="Collevatti R.G."/>
        </authorList>
    </citation>
    <scope>NUCLEOTIDE SEQUENCE [LARGE SCALE GENOMIC DNA]</scope>
    <source>
        <strain evidence="11">cv. UFG-1</strain>
    </source>
</reference>
<dbReference type="GO" id="GO:0030570">
    <property type="term" value="F:pectate lyase activity"/>
    <property type="evidence" value="ECO:0007669"/>
    <property type="project" value="UniProtKB-EC"/>
</dbReference>
<evidence type="ECO:0000256" key="2">
    <source>
        <dbReference type="ARBA" id="ARBA00005220"/>
    </source>
</evidence>
<evidence type="ECO:0000256" key="1">
    <source>
        <dbReference type="ARBA" id="ARBA00000695"/>
    </source>
</evidence>
<feature type="signal peptide" evidence="8">
    <location>
        <begin position="1"/>
        <end position="24"/>
    </location>
</feature>
<evidence type="ECO:0000256" key="3">
    <source>
        <dbReference type="ARBA" id="ARBA00012272"/>
    </source>
</evidence>
<dbReference type="UniPathway" id="UPA00545">
    <property type="reaction ID" value="UER00824"/>
</dbReference>
<evidence type="ECO:0000256" key="4">
    <source>
        <dbReference type="ARBA" id="ARBA00022723"/>
    </source>
</evidence>
<keyword evidence="7 8" id="KW-0456">Lyase</keyword>
<comment type="caution">
    <text evidence="10">The sequence shown here is derived from an EMBL/GenBank/DDBJ whole genome shotgun (WGS) entry which is preliminary data.</text>
</comment>
<feature type="domain" description="Pectate lyase" evidence="9">
    <location>
        <begin position="108"/>
        <end position="305"/>
    </location>
</feature>
<feature type="chain" id="PRO_5013426958" description="Pectate lyase" evidence="8">
    <location>
        <begin position="25"/>
        <end position="378"/>
    </location>
</feature>
<dbReference type="PANTHER" id="PTHR31683">
    <property type="entry name" value="PECTATE LYASE 18-RELATED"/>
    <property type="match status" value="1"/>
</dbReference>
<dbReference type="InterPro" id="IPR045032">
    <property type="entry name" value="PEL"/>
</dbReference>
<accession>A0A2G9H2P7</accession>
<dbReference type="EMBL" id="NKXS01002866">
    <property type="protein sequence ID" value="PIN11761.1"/>
    <property type="molecule type" value="Genomic_DNA"/>
</dbReference>
<dbReference type="GO" id="GO:0045490">
    <property type="term" value="P:pectin catabolic process"/>
    <property type="evidence" value="ECO:0007669"/>
    <property type="project" value="UniProtKB-UniPathway"/>
</dbReference>
<dbReference type="InterPro" id="IPR002022">
    <property type="entry name" value="Pec_lyase"/>
</dbReference>
<sequence>MTSTWCIVWAISIVILMSFSQVQARRTIENMNIIDKCWRTNPNWQNYRHQLATCSVGYAGKMTNNIGRGTTNYIVTDPTDDPLSPKPGTMRYAMTNIKGKVWITFQRDMNIKLVKPLLVSSFTTIDGRGANIHIAYGACLVLQRVTNVIIHGIRIHDCMAQGPGLVMGLNGKIVQLGPVDGDAIRMVTSSKIWIDHNTLYDCQDGLIDVTRGSTDITISNNWFRFQNKVMLLGHNDGFRRDKNMKVTVAFNHFGPHCQQRMPRIRFGYAHVVNNLYLGWGLYAIGGSMNPSIKSQANLFIAPQGGNKEITWDSTANGNFKSINDVFENGASFKESVDNGAAMRPNYRPDQIFEVADGRMVRSLTMSAGALRCPRISRC</sequence>
<evidence type="ECO:0000256" key="7">
    <source>
        <dbReference type="ARBA" id="ARBA00023239"/>
    </source>
</evidence>
<evidence type="ECO:0000259" key="9">
    <source>
        <dbReference type="SMART" id="SM00656"/>
    </source>
</evidence>
<name>A0A2G9H2P7_9LAMI</name>
<dbReference type="AlphaFoldDB" id="A0A2G9H2P7"/>
<dbReference type="PRINTS" id="PR00807">
    <property type="entry name" value="AMBALLERGEN"/>
</dbReference>
<dbReference type="Gene3D" id="2.160.20.10">
    <property type="entry name" value="Single-stranded right-handed beta-helix, Pectin lyase-like"/>
    <property type="match status" value="1"/>
</dbReference>
<dbReference type="InterPro" id="IPR011050">
    <property type="entry name" value="Pectin_lyase_fold/virulence"/>
</dbReference>
<keyword evidence="5 8" id="KW-0732">Signal</keyword>
<dbReference type="EC" id="4.2.2.2" evidence="3 8"/>
<dbReference type="SMART" id="SM00656">
    <property type="entry name" value="Amb_all"/>
    <property type="match status" value="1"/>
</dbReference>
<keyword evidence="4 8" id="KW-0479">Metal-binding</keyword>
<comment type="cofactor">
    <cofactor evidence="8">
        <name>Ca(2+)</name>
        <dbReference type="ChEBI" id="CHEBI:29108"/>
    </cofactor>
    <text evidence="8">Binds 1 Ca(2+) ion. Required for its activity.</text>
</comment>
<dbReference type="InterPro" id="IPR012334">
    <property type="entry name" value="Pectin_lyas_fold"/>
</dbReference>
<dbReference type="STRING" id="429701.A0A2G9H2P7"/>
<evidence type="ECO:0000313" key="11">
    <source>
        <dbReference type="Proteomes" id="UP000231279"/>
    </source>
</evidence>
<keyword evidence="11" id="KW-1185">Reference proteome</keyword>
<keyword evidence="6 8" id="KW-0106">Calcium</keyword>
<dbReference type="InterPro" id="IPR018082">
    <property type="entry name" value="AmbAllergen"/>
</dbReference>
<comment type="catalytic activity">
    <reaction evidence="1 8">
        <text>Eliminative cleavage of (1-&gt;4)-alpha-D-galacturonan to give oligosaccharides with 4-deoxy-alpha-D-galact-4-enuronosyl groups at their non-reducing ends.</text>
        <dbReference type="EC" id="4.2.2.2"/>
    </reaction>
</comment>
<dbReference type="SUPFAM" id="SSF51126">
    <property type="entry name" value="Pectin lyase-like"/>
    <property type="match status" value="1"/>
</dbReference>